<dbReference type="Pfam" id="PF00440">
    <property type="entry name" value="TetR_N"/>
    <property type="match status" value="1"/>
</dbReference>
<keyword evidence="1 2" id="KW-0238">DNA-binding</keyword>
<reference evidence="6" key="1">
    <citation type="journal article" date="2019" name="Int. J. Syst. Evol. Microbiol.">
        <title>The Global Catalogue of Microorganisms (GCM) 10K type strain sequencing project: providing services to taxonomists for standard genome sequencing and annotation.</title>
        <authorList>
            <consortium name="The Broad Institute Genomics Platform"/>
            <consortium name="The Broad Institute Genome Sequencing Center for Infectious Disease"/>
            <person name="Wu L."/>
            <person name="Ma J."/>
        </authorList>
    </citation>
    <scope>NUCLEOTIDE SEQUENCE [LARGE SCALE GENOMIC DNA]</scope>
    <source>
        <strain evidence="6">NBRC 105830</strain>
    </source>
</reference>
<sequence length="249" mass="26778">MHGDRLGGACGQRRDQGIEPRGVARNPAAGVHDEMAGGASGGVTHGRLRRLYDARVSQPGGGRTAEERILDAAIDAIVSNGPRRTTATDIAARAEVSRMTVYRQFGDVKNTVREAMNRLMRSYLESIMQQAAGETARDRLVSAITGCVVFLGGSPLLCALREHDPQFFGQYTLERFGASQRDAADLIVQMIGEGHADGSIRPLDADSAAVMIVLTAQAFVVGAPILWARDDNEAIVSELNQMLERYLAA</sequence>
<dbReference type="SUPFAM" id="SSF48498">
    <property type="entry name" value="Tetracyclin repressor-like, C-terminal domain"/>
    <property type="match status" value="1"/>
</dbReference>
<dbReference type="PANTHER" id="PTHR30055">
    <property type="entry name" value="HTH-TYPE TRANSCRIPTIONAL REGULATOR RUTR"/>
    <property type="match status" value="1"/>
</dbReference>
<dbReference type="Gene3D" id="1.10.357.10">
    <property type="entry name" value="Tetracycline Repressor, domain 2"/>
    <property type="match status" value="1"/>
</dbReference>
<gene>
    <name evidence="5" type="ORF">GCM10025862_19900</name>
</gene>
<proteinExistence type="predicted"/>
<feature type="domain" description="HTH tetR-type" evidence="4">
    <location>
        <begin position="63"/>
        <end position="123"/>
    </location>
</feature>
<evidence type="ECO:0000256" key="3">
    <source>
        <dbReference type="SAM" id="MobiDB-lite"/>
    </source>
</evidence>
<comment type="caution">
    <text evidence="5">The sequence shown here is derived from an EMBL/GenBank/DDBJ whole genome shotgun (WGS) entry which is preliminary data.</text>
</comment>
<dbReference type="EMBL" id="BSUJ01000001">
    <property type="protein sequence ID" value="GMA19969.1"/>
    <property type="molecule type" value="Genomic_DNA"/>
</dbReference>
<accession>A0ABQ6HR67</accession>
<dbReference type="SUPFAM" id="SSF46689">
    <property type="entry name" value="Homeodomain-like"/>
    <property type="match status" value="1"/>
</dbReference>
<evidence type="ECO:0000313" key="6">
    <source>
        <dbReference type="Proteomes" id="UP001157109"/>
    </source>
</evidence>
<evidence type="ECO:0000256" key="1">
    <source>
        <dbReference type="ARBA" id="ARBA00023125"/>
    </source>
</evidence>
<protein>
    <recommendedName>
        <fullName evidence="4">HTH tetR-type domain-containing protein</fullName>
    </recommendedName>
</protein>
<organism evidence="5 6">
    <name type="scientific">Arsenicicoccus piscis</name>
    <dbReference type="NCBI Taxonomy" id="673954"/>
    <lineage>
        <taxon>Bacteria</taxon>
        <taxon>Bacillati</taxon>
        <taxon>Actinomycetota</taxon>
        <taxon>Actinomycetes</taxon>
        <taxon>Micrococcales</taxon>
        <taxon>Intrasporangiaceae</taxon>
        <taxon>Arsenicicoccus</taxon>
    </lineage>
</organism>
<evidence type="ECO:0000313" key="5">
    <source>
        <dbReference type="EMBL" id="GMA19969.1"/>
    </source>
</evidence>
<dbReference type="PANTHER" id="PTHR30055:SF153">
    <property type="entry name" value="HTH-TYPE TRANSCRIPTIONAL REPRESSOR RV3405C"/>
    <property type="match status" value="1"/>
</dbReference>
<name>A0ABQ6HR67_9MICO</name>
<dbReference type="InterPro" id="IPR009057">
    <property type="entry name" value="Homeodomain-like_sf"/>
</dbReference>
<keyword evidence="6" id="KW-1185">Reference proteome</keyword>
<evidence type="ECO:0000256" key="2">
    <source>
        <dbReference type="PROSITE-ProRule" id="PRU00335"/>
    </source>
</evidence>
<feature type="compositionally biased region" description="Gly residues" evidence="3">
    <location>
        <begin position="1"/>
        <end position="10"/>
    </location>
</feature>
<feature type="DNA-binding region" description="H-T-H motif" evidence="2">
    <location>
        <begin position="86"/>
        <end position="105"/>
    </location>
</feature>
<evidence type="ECO:0000259" key="4">
    <source>
        <dbReference type="PROSITE" id="PS50977"/>
    </source>
</evidence>
<feature type="region of interest" description="Disordered" evidence="3">
    <location>
        <begin position="1"/>
        <end position="43"/>
    </location>
</feature>
<dbReference type="InterPro" id="IPR001647">
    <property type="entry name" value="HTH_TetR"/>
</dbReference>
<dbReference type="InterPro" id="IPR036271">
    <property type="entry name" value="Tet_transcr_reg_TetR-rel_C_sf"/>
</dbReference>
<dbReference type="Proteomes" id="UP001157109">
    <property type="component" value="Unassembled WGS sequence"/>
</dbReference>
<dbReference type="PROSITE" id="PS50977">
    <property type="entry name" value="HTH_TETR_2"/>
    <property type="match status" value="1"/>
</dbReference>
<dbReference type="InterPro" id="IPR050109">
    <property type="entry name" value="HTH-type_TetR-like_transc_reg"/>
</dbReference>
<dbReference type="Gene3D" id="1.10.10.60">
    <property type="entry name" value="Homeodomain-like"/>
    <property type="match status" value="1"/>
</dbReference>